<evidence type="ECO:0000256" key="13">
    <source>
        <dbReference type="SAM" id="MobiDB-lite"/>
    </source>
</evidence>
<evidence type="ECO:0000256" key="1">
    <source>
        <dbReference type="ARBA" id="ARBA00004651"/>
    </source>
</evidence>
<dbReference type="Proteomes" id="UP000613740">
    <property type="component" value="Unassembled WGS sequence"/>
</dbReference>
<proteinExistence type="predicted"/>
<dbReference type="Gene3D" id="1.10.287.70">
    <property type="match status" value="1"/>
</dbReference>
<dbReference type="PANTHER" id="PTHR10582:SF2">
    <property type="entry name" value="INACTIVE"/>
    <property type="match status" value="1"/>
</dbReference>
<feature type="transmembrane region" description="Helical" evidence="14">
    <location>
        <begin position="348"/>
        <end position="372"/>
    </location>
</feature>
<evidence type="ECO:0000256" key="8">
    <source>
        <dbReference type="ARBA" id="ARBA00022989"/>
    </source>
</evidence>
<name>A0A835STP6_9CHLO</name>
<dbReference type="GO" id="GO:0098703">
    <property type="term" value="P:calcium ion import across plasma membrane"/>
    <property type="evidence" value="ECO:0007669"/>
    <property type="project" value="TreeGrafter"/>
</dbReference>
<evidence type="ECO:0000256" key="10">
    <source>
        <dbReference type="ARBA" id="ARBA00023136"/>
    </source>
</evidence>
<dbReference type="Pfam" id="PF12796">
    <property type="entry name" value="Ank_2"/>
    <property type="match status" value="1"/>
</dbReference>
<dbReference type="SMART" id="SM00248">
    <property type="entry name" value="ANK"/>
    <property type="match status" value="2"/>
</dbReference>
<evidence type="ECO:0000256" key="4">
    <source>
        <dbReference type="ARBA" id="ARBA00022568"/>
    </source>
</evidence>
<keyword evidence="12" id="KW-0040">ANK repeat</keyword>
<keyword evidence="2" id="KW-0813">Transport</keyword>
<evidence type="ECO:0000256" key="14">
    <source>
        <dbReference type="SAM" id="Phobius"/>
    </source>
</evidence>
<dbReference type="InterPro" id="IPR024862">
    <property type="entry name" value="TRPV"/>
</dbReference>
<evidence type="ECO:0000256" key="11">
    <source>
        <dbReference type="ARBA" id="ARBA00023303"/>
    </source>
</evidence>
<comment type="caution">
    <text evidence="16">The sequence shown here is derived from an EMBL/GenBank/DDBJ whole genome shotgun (WGS) entry which is preliminary data.</text>
</comment>
<keyword evidence="5 14" id="KW-0812">Transmembrane</keyword>
<evidence type="ECO:0000259" key="15">
    <source>
        <dbReference type="Pfam" id="PF00520"/>
    </source>
</evidence>
<accession>A0A835STP6</accession>
<keyword evidence="11" id="KW-0407">Ion channel</keyword>
<evidence type="ECO:0000256" key="6">
    <source>
        <dbReference type="ARBA" id="ARBA00022737"/>
    </source>
</evidence>
<evidence type="ECO:0000313" key="16">
    <source>
        <dbReference type="EMBL" id="KAG2433162.1"/>
    </source>
</evidence>
<keyword evidence="10 14" id="KW-0472">Membrane</keyword>
<keyword evidence="4" id="KW-0109">Calcium transport</keyword>
<evidence type="ECO:0000256" key="12">
    <source>
        <dbReference type="PROSITE-ProRule" id="PRU00023"/>
    </source>
</evidence>
<evidence type="ECO:0000256" key="2">
    <source>
        <dbReference type="ARBA" id="ARBA00022448"/>
    </source>
</evidence>
<feature type="domain" description="Ion transport" evidence="15">
    <location>
        <begin position="309"/>
        <end position="489"/>
    </location>
</feature>
<dbReference type="OrthoDB" id="341259at2759"/>
<protein>
    <recommendedName>
        <fullName evidence="15">Ion transport domain-containing protein</fullName>
    </recommendedName>
</protein>
<dbReference type="Gene3D" id="1.25.40.20">
    <property type="entry name" value="Ankyrin repeat-containing domain"/>
    <property type="match status" value="1"/>
</dbReference>
<evidence type="ECO:0000313" key="17">
    <source>
        <dbReference type="Proteomes" id="UP000613740"/>
    </source>
</evidence>
<dbReference type="InterPro" id="IPR036770">
    <property type="entry name" value="Ankyrin_rpt-contain_sf"/>
</dbReference>
<keyword evidence="7" id="KW-0106">Calcium</keyword>
<keyword evidence="9" id="KW-0406">Ion transport</keyword>
<organism evidence="16 17">
    <name type="scientific">Chlamydomonas schloesseri</name>
    <dbReference type="NCBI Taxonomy" id="2026947"/>
    <lineage>
        <taxon>Eukaryota</taxon>
        <taxon>Viridiplantae</taxon>
        <taxon>Chlorophyta</taxon>
        <taxon>core chlorophytes</taxon>
        <taxon>Chlorophyceae</taxon>
        <taxon>CS clade</taxon>
        <taxon>Chlamydomonadales</taxon>
        <taxon>Chlamydomonadaceae</taxon>
        <taxon>Chlamydomonas</taxon>
    </lineage>
</organism>
<keyword evidence="17" id="KW-1185">Reference proteome</keyword>
<dbReference type="EMBL" id="JAEHOD010000063">
    <property type="protein sequence ID" value="KAG2433162.1"/>
    <property type="molecule type" value="Genomic_DNA"/>
</dbReference>
<keyword evidence="6" id="KW-0677">Repeat</keyword>
<keyword evidence="3" id="KW-1003">Cell membrane</keyword>
<feature type="transmembrane region" description="Helical" evidence="14">
    <location>
        <begin position="384"/>
        <end position="409"/>
    </location>
</feature>
<evidence type="ECO:0000256" key="7">
    <source>
        <dbReference type="ARBA" id="ARBA00022837"/>
    </source>
</evidence>
<evidence type="ECO:0000256" key="5">
    <source>
        <dbReference type="ARBA" id="ARBA00022692"/>
    </source>
</evidence>
<dbReference type="Pfam" id="PF00520">
    <property type="entry name" value="Ion_trans"/>
    <property type="match status" value="1"/>
</dbReference>
<feature type="transmembrane region" description="Helical" evidence="14">
    <location>
        <begin position="460"/>
        <end position="484"/>
    </location>
</feature>
<feature type="repeat" description="ANK" evidence="12">
    <location>
        <begin position="39"/>
        <end position="71"/>
    </location>
</feature>
<gene>
    <name evidence="16" type="ORF">HYH02_012705</name>
</gene>
<evidence type="ECO:0000256" key="9">
    <source>
        <dbReference type="ARBA" id="ARBA00023065"/>
    </source>
</evidence>
<dbReference type="PROSITE" id="PS50088">
    <property type="entry name" value="ANK_REPEAT"/>
    <property type="match status" value="1"/>
</dbReference>
<feature type="region of interest" description="Disordered" evidence="13">
    <location>
        <begin position="593"/>
        <end position="613"/>
    </location>
</feature>
<dbReference type="AlphaFoldDB" id="A0A835STP6"/>
<dbReference type="PROSITE" id="PS50297">
    <property type="entry name" value="ANK_REP_REGION"/>
    <property type="match status" value="1"/>
</dbReference>
<dbReference type="PANTHER" id="PTHR10582">
    <property type="entry name" value="TRANSIENT RECEPTOR POTENTIAL ION CHANNEL PROTEIN"/>
    <property type="match status" value="1"/>
</dbReference>
<dbReference type="SUPFAM" id="SSF48403">
    <property type="entry name" value="Ankyrin repeat"/>
    <property type="match status" value="1"/>
</dbReference>
<dbReference type="InterPro" id="IPR002110">
    <property type="entry name" value="Ankyrin_rpt"/>
</dbReference>
<evidence type="ECO:0000256" key="3">
    <source>
        <dbReference type="ARBA" id="ARBA00022475"/>
    </source>
</evidence>
<reference evidence="16" key="1">
    <citation type="journal article" date="2020" name="bioRxiv">
        <title>Comparative genomics of Chlamydomonas.</title>
        <authorList>
            <person name="Craig R.J."/>
            <person name="Hasan A.R."/>
            <person name="Ness R.W."/>
            <person name="Keightley P.D."/>
        </authorList>
    </citation>
    <scope>NUCLEOTIDE SEQUENCE</scope>
    <source>
        <strain evidence="16">CCAP 11/173</strain>
    </source>
</reference>
<dbReference type="InterPro" id="IPR005821">
    <property type="entry name" value="Ion_trans_dom"/>
</dbReference>
<dbReference type="GO" id="GO:0005886">
    <property type="term" value="C:plasma membrane"/>
    <property type="evidence" value="ECO:0007669"/>
    <property type="project" value="UniProtKB-SubCell"/>
</dbReference>
<dbReference type="GO" id="GO:0005216">
    <property type="term" value="F:monoatomic ion channel activity"/>
    <property type="evidence" value="ECO:0007669"/>
    <property type="project" value="InterPro"/>
</dbReference>
<keyword evidence="8 14" id="KW-1133">Transmembrane helix</keyword>
<sequence length="613" mass="68073">MEFPAGRMAAVGKVASRGHEALVRRLLELGCPVDVTDDYGSTPLYRAVGFRQNHVVKLLLAAGANVCHVNKDGNNVIHNSAYVCNDFATIAALRGGVDPTQPNAVNRISLLDMVENQPHLAHVYLDTKVQRLTNYVQYSKMLYDFTGLDYKDADGVMDSPLEAMVSKPTCHFLLSHMLVKQYMQWQWRLYGRKHFVSNLVQHLIFLVLVTYVAITSKYVTLEPDGELYEYPCCSEGSQVMLSPLRAAAELLLVPLCAWNIWGEWEEYRRSGHTQIRVEGTGAVKRLLRLLFRRADDIHQTLATVVAVPRYFLDVWNIADLGAQLLIIALAAVRVAELAEQRPIISDTGASYCMAVVVVMVWTKLLAIAGVFRTTGPKLRVLRRMLLNVLDFSVLYLLFFFAVSVALFLVMGGQPPGGDDGSSGDGANTAHGTMLASFMSTFQITLANGDYQLYESNGFGVVLYISWTILSTLLLLSLLIAILSYDFQTGVELAEQEWLVVYGGYLLRLQRLIGDEVVQRLKAEDLERCHAMGGFATPVGEAKTNLPALHRGIPAKLYIIWEDTTAWPPAFRKQMERGAAGSLQDDAVFERAEAEAEEQQHAGHGGLTRSHVMV</sequence>
<comment type="subcellular location">
    <subcellularLocation>
        <location evidence="1">Cell membrane</location>
        <topology evidence="1">Multi-pass membrane protein</topology>
    </subcellularLocation>
</comment>